<gene>
    <name evidence="2" type="ORF">TCARB_0067</name>
</gene>
<evidence type="ECO:0000313" key="2">
    <source>
        <dbReference type="EMBL" id="AJB41145.1"/>
    </source>
</evidence>
<dbReference type="STRING" id="697581.TCARB_0067"/>
<dbReference type="GeneID" id="25405533"/>
<dbReference type="RefSeq" id="WP_052886392.1">
    <property type="nucleotide sequence ID" value="NZ_CP007493.1"/>
</dbReference>
<dbReference type="Proteomes" id="UP000266720">
    <property type="component" value="Chromosome"/>
</dbReference>
<keyword evidence="1" id="KW-0812">Transmembrane</keyword>
<name>A0A3G1A5B2_9CREN</name>
<proteinExistence type="predicted"/>
<feature type="transmembrane region" description="Helical" evidence="1">
    <location>
        <begin position="42"/>
        <end position="64"/>
    </location>
</feature>
<reference evidence="3" key="1">
    <citation type="book" date="2010" name="EXTREMOPHILES" publisher="0:0-0">
        <title>Complete genome sequences of ten hyperthermophilic archaea reveal their metabolic capabilities and possible ecological roles.</title>
        <editorList>
            <person name="?"/>
        </editorList>
        <authorList>
            <person name="Ravin N.V."/>
            <person name="Mardanov A.V."/>
            <person name="Bonch-Osmolovskaya E.A."/>
            <person name="Skryabin K.G."/>
        </authorList>
    </citation>
    <scope>NUCLEOTIDE SEQUENCE [LARGE SCALE GENOMIC DNA]</scope>
    <source>
        <strain evidence="3">1505</strain>
    </source>
</reference>
<keyword evidence="1" id="KW-0472">Membrane</keyword>
<accession>A0A3G1A5B2</accession>
<feature type="transmembrane region" description="Helical" evidence="1">
    <location>
        <begin position="76"/>
        <end position="99"/>
    </location>
</feature>
<keyword evidence="1" id="KW-1133">Transmembrane helix</keyword>
<dbReference type="EMBL" id="CP007493">
    <property type="protein sequence ID" value="AJB41145.1"/>
    <property type="molecule type" value="Genomic_DNA"/>
</dbReference>
<protein>
    <submittedName>
        <fullName evidence="2">Uncharacterized protein</fullName>
    </submittedName>
</protein>
<feature type="transmembrane region" description="Helical" evidence="1">
    <location>
        <begin position="15"/>
        <end position="36"/>
    </location>
</feature>
<dbReference type="KEGG" id="tcb:TCARB_0067"/>
<organism evidence="2 3">
    <name type="scientific">Thermofilum adornatum 1505</name>
    <dbReference type="NCBI Taxonomy" id="697581"/>
    <lineage>
        <taxon>Archaea</taxon>
        <taxon>Thermoproteota</taxon>
        <taxon>Thermoprotei</taxon>
        <taxon>Thermofilales</taxon>
        <taxon>Thermofilaceae</taxon>
        <taxon>Thermofilum</taxon>
    </lineage>
</organism>
<dbReference type="AlphaFoldDB" id="A0A3G1A5B2"/>
<evidence type="ECO:0000313" key="3">
    <source>
        <dbReference type="Proteomes" id="UP000266720"/>
    </source>
</evidence>
<sequence length="110" mass="12046">MFVKREDAIRAAQSYLAKAIIINSLVVFIWPLYIFFSKHIGLDIYIALLLLLTSIASLILVYYMRRALDDYSISSALSVSPIATIVGLIGGLIAVGILVKKATESLKTAL</sequence>
<evidence type="ECO:0000256" key="1">
    <source>
        <dbReference type="SAM" id="Phobius"/>
    </source>
</evidence>